<sequence length="122" mass="13215">MTLSACQGLHVGTKKMVHLDHRLSATPSMLLRGPHSSQEFLSSDPSTVQQRDPPAFVSSWPLCAEPTGCPAHRVRTLRRGRSAVGSRPTRLGEGARQSSERNSGAPGLVPHRRDRGKAREAS</sequence>
<dbReference type="AlphaFoldDB" id="A0A7F8R0F4"/>
<protein>
    <submittedName>
        <fullName evidence="3">Uncharacterized protein LOC115941600 isoform X2</fullName>
    </submittedName>
</protein>
<keyword evidence="2" id="KW-1185">Reference proteome</keyword>
<dbReference type="GeneID" id="115941600"/>
<feature type="region of interest" description="Disordered" evidence="1">
    <location>
        <begin position="74"/>
        <end position="122"/>
    </location>
</feature>
<accession>A0A7F8R0F4</accession>
<evidence type="ECO:0000256" key="1">
    <source>
        <dbReference type="SAM" id="MobiDB-lite"/>
    </source>
</evidence>
<proteinExistence type="predicted"/>
<gene>
    <name evidence="3" type="primary">LOC115941600</name>
</gene>
<evidence type="ECO:0000313" key="2">
    <source>
        <dbReference type="Proteomes" id="UP000245341"/>
    </source>
</evidence>
<organism evidence="2 3">
    <name type="scientific">Leptonychotes weddellii</name>
    <name type="common">Weddell seal</name>
    <name type="synonym">Otaria weddellii</name>
    <dbReference type="NCBI Taxonomy" id="9713"/>
    <lineage>
        <taxon>Eukaryota</taxon>
        <taxon>Metazoa</taxon>
        <taxon>Chordata</taxon>
        <taxon>Craniata</taxon>
        <taxon>Vertebrata</taxon>
        <taxon>Euteleostomi</taxon>
        <taxon>Mammalia</taxon>
        <taxon>Eutheria</taxon>
        <taxon>Laurasiatheria</taxon>
        <taxon>Carnivora</taxon>
        <taxon>Caniformia</taxon>
        <taxon>Pinnipedia</taxon>
        <taxon>Phocidae</taxon>
        <taxon>Monachinae</taxon>
        <taxon>Lobodontini</taxon>
        <taxon>Leptonychotes</taxon>
    </lineage>
</organism>
<name>A0A7F8R0F4_LEPWE</name>
<reference evidence="3" key="1">
    <citation type="submission" date="2025-08" db="UniProtKB">
        <authorList>
            <consortium name="RefSeq"/>
        </authorList>
    </citation>
    <scope>IDENTIFICATION</scope>
    <source>
        <tissue evidence="3">Liver</tissue>
    </source>
</reference>
<evidence type="ECO:0000313" key="3">
    <source>
        <dbReference type="RefSeq" id="XP_030886143.1"/>
    </source>
</evidence>
<dbReference type="RefSeq" id="XP_030886143.1">
    <property type="nucleotide sequence ID" value="XM_031030283.1"/>
</dbReference>
<feature type="region of interest" description="Disordered" evidence="1">
    <location>
        <begin position="28"/>
        <end position="54"/>
    </location>
</feature>
<feature type="compositionally biased region" description="Polar residues" evidence="1">
    <location>
        <begin position="35"/>
        <end position="50"/>
    </location>
</feature>
<dbReference type="Proteomes" id="UP000245341">
    <property type="component" value="Unplaced"/>
</dbReference>